<accession>A0A814FQ12</accession>
<dbReference type="PANTHER" id="PTHR48465">
    <property type="entry name" value="PROTEIN SSUH2 HOMOLOG"/>
    <property type="match status" value="1"/>
</dbReference>
<protein>
    <submittedName>
        <fullName evidence="1">Uncharacterized protein</fullName>
    </submittedName>
</protein>
<keyword evidence="2" id="KW-1185">Reference proteome</keyword>
<sequence>MSKILPKREQNSDELTQKKALDLLDDHVNHGCCTKSKNLQDIKITNLAKKLAYSYHVIHFKMNYEPFWEVNYTEGDDSKWDNEAILNVTKEDKLKAFAGEFARSLRPKEYFKNETRQIIVPNSGIYYKCENCKGSGFNLTPKYSCSFCQESNILTDGTETSFVCKKCNQTNKINHVECNLCKKGQIRKILKIKINYKSVNDIFYFNKESVPSDFFQKTKGKQIFYEEKIDGRVKPLSDFSLKEMNEKSQQVIQSNEGVIAQKHYVISYPVWKCDYTVGDYSFFLVGEERFVYAPQYKSSVCTIV</sequence>
<dbReference type="EMBL" id="CAJNOC010003513">
    <property type="protein sequence ID" value="CAF0985949.1"/>
    <property type="molecule type" value="Genomic_DNA"/>
</dbReference>
<evidence type="ECO:0000313" key="1">
    <source>
        <dbReference type="EMBL" id="CAF0985949.1"/>
    </source>
</evidence>
<reference evidence="1" key="1">
    <citation type="submission" date="2021-02" db="EMBL/GenBank/DDBJ databases">
        <authorList>
            <person name="Nowell W R."/>
        </authorList>
    </citation>
    <scope>NUCLEOTIDE SEQUENCE</scope>
    <source>
        <strain evidence="1">Ploen Becks lab</strain>
    </source>
</reference>
<comment type="caution">
    <text evidence="1">The sequence shown here is derived from an EMBL/GenBank/DDBJ whole genome shotgun (WGS) entry which is preliminary data.</text>
</comment>
<dbReference type="InterPro" id="IPR052789">
    <property type="entry name" value="SSUH2_homolog"/>
</dbReference>
<dbReference type="AlphaFoldDB" id="A0A814FQ12"/>
<name>A0A814FQ12_9BILA</name>
<gene>
    <name evidence="1" type="ORF">OXX778_LOCUS15669</name>
</gene>
<dbReference type="OrthoDB" id="10465209at2759"/>
<dbReference type="Proteomes" id="UP000663879">
    <property type="component" value="Unassembled WGS sequence"/>
</dbReference>
<evidence type="ECO:0000313" key="2">
    <source>
        <dbReference type="Proteomes" id="UP000663879"/>
    </source>
</evidence>
<proteinExistence type="predicted"/>
<organism evidence="1 2">
    <name type="scientific">Brachionus calyciflorus</name>
    <dbReference type="NCBI Taxonomy" id="104777"/>
    <lineage>
        <taxon>Eukaryota</taxon>
        <taxon>Metazoa</taxon>
        <taxon>Spiralia</taxon>
        <taxon>Gnathifera</taxon>
        <taxon>Rotifera</taxon>
        <taxon>Eurotatoria</taxon>
        <taxon>Monogononta</taxon>
        <taxon>Pseudotrocha</taxon>
        <taxon>Ploima</taxon>
        <taxon>Brachionidae</taxon>
        <taxon>Brachionus</taxon>
    </lineage>
</organism>
<dbReference type="PANTHER" id="PTHR48465:SF1">
    <property type="entry name" value="PROTEIN SSUH2 HOMOLOG"/>
    <property type="match status" value="1"/>
</dbReference>